<evidence type="ECO:0000313" key="5">
    <source>
        <dbReference type="Proteomes" id="UP000371977"/>
    </source>
</evidence>
<organism evidence="4 5">
    <name type="scientific">Weissella muntiaci</name>
    <dbReference type="NCBI Taxonomy" id="2508881"/>
    <lineage>
        <taxon>Bacteria</taxon>
        <taxon>Bacillati</taxon>
        <taxon>Bacillota</taxon>
        <taxon>Bacilli</taxon>
        <taxon>Lactobacillales</taxon>
        <taxon>Lactobacillaceae</taxon>
        <taxon>Weissella</taxon>
    </lineage>
</organism>
<sequence>MADELELRSVQDFRKVRIPHNDDDLETMSLEFTYSLPWLDFEIKNKGKTIKYTISSVIDFAEWLIKYDNLAVKDDWGYVWNGSYWAQIPVKQVFNMIDVTIINITDRLKISNNKKRELQRDVKTYIQSFSAGFDNSVKENYIAFKGWTLNIKQNNFFKPKKELNVIGGFDFEPDANKTPDTWVAYTKYMFGENAKFVWAWLGYAFQANMEWKQGALFLLDPIGGTGKTYFITKITEAMFGTKRVGAFKLKNLQGNNARFETAKFVDKAVMIDDDATRVRFKEDDVLKSVTGGGLSPIERKGVDGAEFKITAKMIINVNEMPIFNNAGAIKRRLHIVKTIAPAADGNATEINKRNTLFPENMLQEEIPRLATYAIEQYQEAVKTNWQIENNIVDDMVAVDPFIAWHDTLKPGEYSAKHLYDTYVEFYDVMYDFGPDDKPMSETAFGRKMTQWHSKKRSGSGNRYMVD</sequence>
<dbReference type="RefSeq" id="WP_148623032.1">
    <property type="nucleotide sequence ID" value="NZ_SDGZ01000016.1"/>
</dbReference>
<keyword evidence="2" id="KW-0067">ATP-binding</keyword>
<feature type="domain" description="SF3 helicase" evidence="3">
    <location>
        <begin position="192"/>
        <end position="365"/>
    </location>
</feature>
<dbReference type="EMBL" id="SDGZ01000016">
    <property type="protein sequence ID" value="TYC48794.1"/>
    <property type="molecule type" value="Genomic_DNA"/>
</dbReference>
<dbReference type="OrthoDB" id="9763644at2"/>
<dbReference type="Proteomes" id="UP000371977">
    <property type="component" value="Unassembled WGS sequence"/>
</dbReference>
<keyword evidence="5" id="KW-1185">Reference proteome</keyword>
<dbReference type="PROSITE" id="PS51206">
    <property type="entry name" value="SF3_HELICASE_1"/>
    <property type="match status" value="1"/>
</dbReference>
<accession>A0A6C2C4M0</accession>
<dbReference type="InterPro" id="IPR045455">
    <property type="entry name" value="NrS-1_pol-like_helicase"/>
</dbReference>
<dbReference type="SUPFAM" id="SSF52540">
    <property type="entry name" value="P-loop containing nucleoside triphosphate hydrolases"/>
    <property type="match status" value="1"/>
</dbReference>
<keyword evidence="1" id="KW-0547">Nucleotide-binding</keyword>
<reference evidence="4 5" key="1">
    <citation type="submission" date="2019-01" db="EMBL/GenBank/DDBJ databases">
        <title>Weissella sp. nov., a novel lactic acid bacterium isolated from animal feces.</title>
        <authorList>
            <person name="Wang L.-T."/>
        </authorList>
    </citation>
    <scope>NUCLEOTIDE SEQUENCE [LARGE SCALE GENOMIC DNA]</scope>
    <source>
        <strain evidence="4 5">8H-2</strain>
    </source>
</reference>
<dbReference type="InterPro" id="IPR027417">
    <property type="entry name" value="P-loop_NTPase"/>
</dbReference>
<gene>
    <name evidence="4" type="ORF">ESZ50_07915</name>
</gene>
<proteinExistence type="predicted"/>
<name>A0A6C2C4M0_9LACO</name>
<evidence type="ECO:0000256" key="2">
    <source>
        <dbReference type="ARBA" id="ARBA00022840"/>
    </source>
</evidence>
<dbReference type="Pfam" id="PF19263">
    <property type="entry name" value="DUF5906"/>
    <property type="match status" value="1"/>
</dbReference>
<dbReference type="AlphaFoldDB" id="A0A6C2C4M0"/>
<evidence type="ECO:0000313" key="4">
    <source>
        <dbReference type="EMBL" id="TYC48794.1"/>
    </source>
</evidence>
<evidence type="ECO:0000256" key="1">
    <source>
        <dbReference type="ARBA" id="ARBA00022741"/>
    </source>
</evidence>
<dbReference type="Gene3D" id="3.40.50.300">
    <property type="entry name" value="P-loop containing nucleotide triphosphate hydrolases"/>
    <property type="match status" value="1"/>
</dbReference>
<dbReference type="InterPro" id="IPR014015">
    <property type="entry name" value="Helicase_SF3_DNA-vir"/>
</dbReference>
<evidence type="ECO:0000259" key="3">
    <source>
        <dbReference type="PROSITE" id="PS51206"/>
    </source>
</evidence>
<dbReference type="GO" id="GO:0005524">
    <property type="term" value="F:ATP binding"/>
    <property type="evidence" value="ECO:0007669"/>
    <property type="project" value="UniProtKB-KW"/>
</dbReference>
<comment type="caution">
    <text evidence="4">The sequence shown here is derived from an EMBL/GenBank/DDBJ whole genome shotgun (WGS) entry which is preliminary data.</text>
</comment>
<protein>
    <recommendedName>
        <fullName evidence="3">SF3 helicase domain-containing protein</fullName>
    </recommendedName>
</protein>